<evidence type="ECO:0000256" key="4">
    <source>
        <dbReference type="ARBA" id="ARBA00022729"/>
    </source>
</evidence>
<dbReference type="AlphaFoldDB" id="A0A087B473"/>
<keyword evidence="4 6" id="KW-0732">Signal</keyword>
<evidence type="ECO:0000256" key="6">
    <source>
        <dbReference type="SAM" id="SignalP"/>
    </source>
</evidence>
<keyword evidence="3" id="KW-0479">Metal-binding</keyword>
<protein>
    <submittedName>
        <fullName evidence="7">ABC transporter substrate-binding protein</fullName>
    </submittedName>
</protein>
<feature type="signal peptide" evidence="6">
    <location>
        <begin position="1"/>
        <end position="32"/>
    </location>
</feature>
<feature type="chain" id="PRO_5001818796" evidence="6">
    <location>
        <begin position="33"/>
        <end position="335"/>
    </location>
</feature>
<gene>
    <name evidence="7" type="ORF">BCUN_0318</name>
</gene>
<feature type="compositionally biased region" description="Polar residues" evidence="5">
    <location>
        <begin position="315"/>
        <end position="327"/>
    </location>
</feature>
<dbReference type="eggNOG" id="COG0803">
    <property type="taxonomic scope" value="Bacteria"/>
</dbReference>
<accession>A0A087B473</accession>
<evidence type="ECO:0000256" key="1">
    <source>
        <dbReference type="ARBA" id="ARBA00004196"/>
    </source>
</evidence>
<keyword evidence="2" id="KW-0813">Transport</keyword>
<dbReference type="Proteomes" id="UP000029067">
    <property type="component" value="Unassembled WGS sequence"/>
</dbReference>
<proteinExistence type="predicted"/>
<dbReference type="STRING" id="1688.BCUN_0318"/>
<dbReference type="GO" id="GO:0030313">
    <property type="term" value="C:cell envelope"/>
    <property type="evidence" value="ECO:0007669"/>
    <property type="project" value="UniProtKB-SubCell"/>
</dbReference>
<sequence>MTLTGMSNRIRAAVAACLCIAALGGLEGCSLASEPGDDASTAPSPTSPSPIKVVATLNQWGSLAEQIGGSAVQVTSLLSSGSGDAHGFEPDSQDIKALDEAAIVLVNGAGYDDWATRHVPSSATIISASQVVGAMDGDNPHLWFSRDARFAVAKELAEAFTRADRSRQELFEGNLATWKQKEQSLEDRMHKFGKEHAGLTYAATEDVAYYLMSDIGFKDTTPAAYRQSAANGEDPSDTALKSFVALLADDRPDLLVSNPQAPDVANDTLTSAAKAHDVPIVEVTEQMPGDCKDLTDWIERLFTRISDAVEDGDSVSGQAASPSTTGASDPDDNDA</sequence>
<name>A0A087B473_9BIFI</name>
<comment type="subcellular location">
    <subcellularLocation>
        <location evidence="1">Cell envelope</location>
    </subcellularLocation>
</comment>
<dbReference type="SUPFAM" id="SSF53807">
    <property type="entry name" value="Helical backbone' metal receptor"/>
    <property type="match status" value="1"/>
</dbReference>
<evidence type="ECO:0000313" key="7">
    <source>
        <dbReference type="EMBL" id="KFI65823.1"/>
    </source>
</evidence>
<dbReference type="EMBL" id="JGYV01000001">
    <property type="protein sequence ID" value="KFI65823.1"/>
    <property type="molecule type" value="Genomic_DNA"/>
</dbReference>
<keyword evidence="8" id="KW-1185">Reference proteome</keyword>
<dbReference type="GO" id="GO:0030001">
    <property type="term" value="P:metal ion transport"/>
    <property type="evidence" value="ECO:0007669"/>
    <property type="project" value="InterPro"/>
</dbReference>
<dbReference type="PANTHER" id="PTHR42953:SF1">
    <property type="entry name" value="METAL-BINDING PROTEIN HI_0362-RELATED"/>
    <property type="match status" value="1"/>
</dbReference>
<organism evidence="7 8">
    <name type="scientific">Bifidobacterium cuniculi</name>
    <dbReference type="NCBI Taxonomy" id="1688"/>
    <lineage>
        <taxon>Bacteria</taxon>
        <taxon>Bacillati</taxon>
        <taxon>Actinomycetota</taxon>
        <taxon>Actinomycetes</taxon>
        <taxon>Bifidobacteriales</taxon>
        <taxon>Bifidobacteriaceae</taxon>
        <taxon>Bifidobacterium</taxon>
    </lineage>
</organism>
<dbReference type="OrthoDB" id="5296019at2"/>
<dbReference type="Gene3D" id="3.40.50.1980">
    <property type="entry name" value="Nitrogenase molybdenum iron protein domain"/>
    <property type="match status" value="1"/>
</dbReference>
<evidence type="ECO:0000256" key="5">
    <source>
        <dbReference type="SAM" id="MobiDB-lite"/>
    </source>
</evidence>
<dbReference type="Pfam" id="PF01297">
    <property type="entry name" value="ZnuA"/>
    <property type="match status" value="1"/>
</dbReference>
<dbReference type="InterPro" id="IPR050492">
    <property type="entry name" value="Bact_metal-bind_prot9"/>
</dbReference>
<dbReference type="GO" id="GO:0046872">
    <property type="term" value="F:metal ion binding"/>
    <property type="evidence" value="ECO:0007669"/>
    <property type="project" value="UniProtKB-KW"/>
</dbReference>
<dbReference type="PANTHER" id="PTHR42953">
    <property type="entry name" value="HIGH-AFFINITY ZINC UPTAKE SYSTEM PROTEIN ZNUA-RELATED"/>
    <property type="match status" value="1"/>
</dbReference>
<dbReference type="RefSeq" id="WP_051920455.1">
    <property type="nucleotide sequence ID" value="NZ_JGYV01000001.1"/>
</dbReference>
<dbReference type="InterPro" id="IPR006127">
    <property type="entry name" value="ZnuA-like"/>
</dbReference>
<reference evidence="7 8" key="1">
    <citation type="submission" date="2014-03" db="EMBL/GenBank/DDBJ databases">
        <title>Genomics of Bifidobacteria.</title>
        <authorList>
            <person name="Ventura M."/>
            <person name="Milani C."/>
            <person name="Lugli G.A."/>
        </authorList>
    </citation>
    <scope>NUCLEOTIDE SEQUENCE [LARGE SCALE GENOMIC DNA]</scope>
    <source>
        <strain evidence="7 8">LMG 10738</strain>
    </source>
</reference>
<comment type="caution">
    <text evidence="7">The sequence shown here is derived from an EMBL/GenBank/DDBJ whole genome shotgun (WGS) entry which is preliminary data.</text>
</comment>
<evidence type="ECO:0000256" key="2">
    <source>
        <dbReference type="ARBA" id="ARBA00022448"/>
    </source>
</evidence>
<evidence type="ECO:0000256" key="3">
    <source>
        <dbReference type="ARBA" id="ARBA00022723"/>
    </source>
</evidence>
<feature type="region of interest" description="Disordered" evidence="5">
    <location>
        <begin position="309"/>
        <end position="335"/>
    </location>
</feature>
<evidence type="ECO:0000313" key="8">
    <source>
        <dbReference type="Proteomes" id="UP000029067"/>
    </source>
</evidence>